<dbReference type="STRING" id="990712.SAMN05216257_10134"/>
<dbReference type="OrthoDB" id="8364077at2"/>
<gene>
    <name evidence="1" type="ORF">SAMN05216257_10134</name>
</gene>
<dbReference type="Pfam" id="PF07845">
    <property type="entry name" value="DUF1636"/>
    <property type="match status" value="1"/>
</dbReference>
<dbReference type="AlphaFoldDB" id="A0A1G8XRQ2"/>
<evidence type="ECO:0000313" key="2">
    <source>
        <dbReference type="Proteomes" id="UP000199328"/>
    </source>
</evidence>
<dbReference type="EMBL" id="FNFV01000001">
    <property type="protein sequence ID" value="SDJ93239.1"/>
    <property type="molecule type" value="Genomic_DNA"/>
</dbReference>
<evidence type="ECO:0008006" key="3">
    <source>
        <dbReference type="Google" id="ProtNLM"/>
    </source>
</evidence>
<keyword evidence="2" id="KW-1185">Reference proteome</keyword>
<reference evidence="2" key="1">
    <citation type="submission" date="2016-10" db="EMBL/GenBank/DDBJ databases">
        <authorList>
            <person name="Varghese N."/>
            <person name="Submissions S."/>
        </authorList>
    </citation>
    <scope>NUCLEOTIDE SEQUENCE [LARGE SCALE GENOMIC DNA]</scope>
    <source>
        <strain evidence="2">CGMCC 1.10789</strain>
    </source>
</reference>
<dbReference type="Proteomes" id="UP000199328">
    <property type="component" value="Unassembled WGS sequence"/>
</dbReference>
<sequence>MNESVGISRAILCACCAAPGKPAAGEGFARALAARLADEAGIVVETTECMNICARPVALALKAEGKPAYLFAGLDPARDLEDAVALCRLYAQAGAEGILDARPAGRLRFCLVGRVPV</sequence>
<accession>A0A1G8XRQ2</accession>
<proteinExistence type="predicted"/>
<dbReference type="RefSeq" id="WP_092497012.1">
    <property type="nucleotide sequence ID" value="NZ_FNFV01000001.1"/>
</dbReference>
<evidence type="ECO:0000313" key="1">
    <source>
        <dbReference type="EMBL" id="SDJ93239.1"/>
    </source>
</evidence>
<protein>
    <recommendedName>
        <fullName evidence="3">Metal-binding protein</fullName>
    </recommendedName>
</protein>
<dbReference type="InterPro" id="IPR012863">
    <property type="entry name" value="DUF1636"/>
</dbReference>
<name>A0A1G8XRQ2_9RHOB</name>
<organism evidence="1 2">
    <name type="scientific">Meinhardsimonia xiamenensis</name>
    <dbReference type="NCBI Taxonomy" id="990712"/>
    <lineage>
        <taxon>Bacteria</taxon>
        <taxon>Pseudomonadati</taxon>
        <taxon>Pseudomonadota</taxon>
        <taxon>Alphaproteobacteria</taxon>
        <taxon>Rhodobacterales</taxon>
        <taxon>Paracoccaceae</taxon>
        <taxon>Meinhardsimonia</taxon>
    </lineage>
</organism>